<evidence type="ECO:0000313" key="2">
    <source>
        <dbReference type="Proteomes" id="UP000194933"/>
    </source>
</evidence>
<dbReference type="AlphaFoldDB" id="A0A242JZC0"/>
<dbReference type="Proteomes" id="UP000194933">
    <property type="component" value="Unassembled WGS sequence"/>
</dbReference>
<dbReference type="STRING" id="1987383.A5844_002169"/>
<dbReference type="EMBL" id="NGMO01000003">
    <property type="protein sequence ID" value="OTP10469.1"/>
    <property type="molecule type" value="Genomic_DNA"/>
</dbReference>
<reference evidence="1 2" key="1">
    <citation type="submission" date="2017-05" db="EMBL/GenBank/DDBJ databases">
        <title>The Genome Sequence of Enterococcus sp. 10A9_DIV0425.</title>
        <authorList>
            <consortium name="The Broad Institute Genomics Platform"/>
            <consortium name="The Broad Institute Genomic Center for Infectious Diseases"/>
            <person name="Earl A."/>
            <person name="Manson A."/>
            <person name="Schwartman J."/>
            <person name="Gilmore M."/>
            <person name="Abouelleil A."/>
            <person name="Cao P."/>
            <person name="Chapman S."/>
            <person name="Cusick C."/>
            <person name="Shea T."/>
            <person name="Young S."/>
            <person name="Neafsey D."/>
            <person name="Nusbaum C."/>
            <person name="Birren B."/>
        </authorList>
    </citation>
    <scope>NUCLEOTIDE SEQUENCE [LARGE SCALE GENOMIC DNA]</scope>
    <source>
        <strain evidence="1 2">10A9_DIV0425</strain>
    </source>
</reference>
<name>A0A242JZC0_9ENTE</name>
<keyword evidence="2" id="KW-1185">Reference proteome</keyword>
<gene>
    <name evidence="1" type="ORF">A5844_002169</name>
</gene>
<organism evidence="1 2">
    <name type="scientific">Candidatus Enterococcus wittei</name>
    <dbReference type="NCBI Taxonomy" id="1987383"/>
    <lineage>
        <taxon>Bacteria</taxon>
        <taxon>Bacillati</taxon>
        <taxon>Bacillota</taxon>
        <taxon>Bacilli</taxon>
        <taxon>Lactobacillales</taxon>
        <taxon>Enterococcaceae</taxon>
        <taxon>Enterococcus</taxon>
    </lineage>
</organism>
<sequence length="48" mass="5052">MGTAPYDSKNGISVNAGVRPVVLIPRIQAGGSHGRSIELPNDKACYQL</sequence>
<evidence type="ECO:0000313" key="1">
    <source>
        <dbReference type="EMBL" id="OTP10469.1"/>
    </source>
</evidence>
<comment type="caution">
    <text evidence="1">The sequence shown here is derived from an EMBL/GenBank/DDBJ whole genome shotgun (WGS) entry which is preliminary data.</text>
</comment>
<accession>A0A242JZC0</accession>
<protein>
    <submittedName>
        <fullName evidence="1">Uncharacterized protein</fullName>
    </submittedName>
</protein>
<proteinExistence type="predicted"/>